<evidence type="ECO:0000313" key="2">
    <source>
        <dbReference type="Proteomes" id="UP000197781"/>
    </source>
</evidence>
<protein>
    <submittedName>
        <fullName evidence="1">Uncharacterized protein</fullName>
    </submittedName>
</protein>
<proteinExistence type="predicted"/>
<dbReference type="EMBL" id="CP018145">
    <property type="protein sequence ID" value="ASJ56641.1"/>
    <property type="molecule type" value="Genomic_DNA"/>
</dbReference>
<name>A0A220MNJ6_9BACL</name>
<accession>A0A220MNJ6</accession>
<evidence type="ECO:0000313" key="1">
    <source>
        <dbReference type="EMBL" id="ASJ56641.1"/>
    </source>
</evidence>
<dbReference type="AlphaFoldDB" id="A0A220MNJ6"/>
<reference evidence="1 2" key="1">
    <citation type="submission" date="2016-11" db="EMBL/GenBank/DDBJ databases">
        <authorList>
            <person name="Jaros S."/>
            <person name="Januszkiewicz K."/>
            <person name="Wedrychowicz H."/>
        </authorList>
    </citation>
    <scope>NUCLEOTIDE SEQUENCE [LARGE SCALE GENOMIC DNA]</scope>
    <source>
        <strain evidence="1 2">NF2</strain>
    </source>
</reference>
<sequence length="85" mass="9693">MSEAGRYGRLFSFRHLDGVREYDGKGRCGAFGRKVRGNLPPIQIILTEVGLQFSGDVSFEMPADVVYSDLYTPRLFFFRALLKKK</sequence>
<dbReference type="RefSeq" id="WP_236841193.1">
    <property type="nucleotide sequence ID" value="NZ_CP018145.1"/>
</dbReference>
<dbReference type="Proteomes" id="UP000197781">
    <property type="component" value="Chromosome"/>
</dbReference>
<dbReference type="KEGG" id="bfm:BP422_25740"/>
<organism evidence="1 2">
    <name type="scientific">Brevibacillus formosus</name>
    <dbReference type="NCBI Taxonomy" id="54913"/>
    <lineage>
        <taxon>Bacteria</taxon>
        <taxon>Bacillati</taxon>
        <taxon>Bacillota</taxon>
        <taxon>Bacilli</taxon>
        <taxon>Bacillales</taxon>
        <taxon>Paenibacillaceae</taxon>
        <taxon>Brevibacillus</taxon>
    </lineage>
</organism>
<gene>
    <name evidence="1" type="ORF">BP422_25740</name>
</gene>